<dbReference type="Gene3D" id="3.90.550.10">
    <property type="entry name" value="Spore Coat Polysaccharide Biosynthesis Protein SpsA, Chain A"/>
    <property type="match status" value="1"/>
</dbReference>
<gene>
    <name evidence="4" type="ORF">GCM10009304_39440</name>
</gene>
<evidence type="ECO:0000256" key="2">
    <source>
        <dbReference type="SAM" id="MobiDB-lite"/>
    </source>
</evidence>
<evidence type="ECO:0000313" key="5">
    <source>
        <dbReference type="Proteomes" id="UP000635983"/>
    </source>
</evidence>
<keyword evidence="5" id="KW-1185">Reference proteome</keyword>
<name>A0A917Q321_9PSED</name>
<dbReference type="SUPFAM" id="SSF53448">
    <property type="entry name" value="Nucleotide-diphospho-sugar transferases"/>
    <property type="match status" value="1"/>
</dbReference>
<dbReference type="InterPro" id="IPR001173">
    <property type="entry name" value="Glyco_trans_2-like"/>
</dbReference>
<dbReference type="Pfam" id="PF00535">
    <property type="entry name" value="Glycos_transf_2"/>
    <property type="match status" value="1"/>
</dbReference>
<keyword evidence="1" id="KW-1003">Cell membrane</keyword>
<feature type="compositionally biased region" description="Low complexity" evidence="2">
    <location>
        <begin position="7"/>
        <end position="16"/>
    </location>
</feature>
<reference evidence="4" key="1">
    <citation type="journal article" date="2014" name="Int. J. Syst. Evol. Microbiol.">
        <title>Complete genome sequence of Corynebacterium casei LMG S-19264T (=DSM 44701T), isolated from a smear-ripened cheese.</title>
        <authorList>
            <consortium name="US DOE Joint Genome Institute (JGI-PGF)"/>
            <person name="Walter F."/>
            <person name="Albersmeier A."/>
            <person name="Kalinowski J."/>
            <person name="Ruckert C."/>
        </authorList>
    </citation>
    <scope>NUCLEOTIDE SEQUENCE</scope>
    <source>
        <strain evidence="4">JCM 30078</strain>
    </source>
</reference>
<feature type="domain" description="Glycosyltransferase 2-like" evidence="3">
    <location>
        <begin position="32"/>
        <end position="195"/>
    </location>
</feature>
<evidence type="ECO:0000313" key="4">
    <source>
        <dbReference type="EMBL" id="GGK09459.1"/>
    </source>
</evidence>
<feature type="region of interest" description="Disordered" evidence="2">
    <location>
        <begin position="1"/>
        <end position="25"/>
    </location>
</feature>
<organism evidence="4 5">
    <name type="scientific">Pseudomonas matsuisoli</name>
    <dbReference type="NCBI Taxonomy" id="1515666"/>
    <lineage>
        <taxon>Bacteria</taxon>
        <taxon>Pseudomonadati</taxon>
        <taxon>Pseudomonadota</taxon>
        <taxon>Gammaproteobacteria</taxon>
        <taxon>Pseudomonadales</taxon>
        <taxon>Pseudomonadaceae</taxon>
        <taxon>Pseudomonas</taxon>
    </lineage>
</organism>
<comment type="caution">
    <text evidence="4">The sequence shown here is derived from an EMBL/GenBank/DDBJ whole genome shotgun (WGS) entry which is preliminary data.</text>
</comment>
<dbReference type="EMBL" id="BMPO01000012">
    <property type="protein sequence ID" value="GGK09459.1"/>
    <property type="molecule type" value="Genomic_DNA"/>
</dbReference>
<dbReference type="PANTHER" id="PTHR43685:SF2">
    <property type="entry name" value="GLYCOSYLTRANSFERASE 2-LIKE DOMAIN-CONTAINING PROTEIN"/>
    <property type="match status" value="1"/>
</dbReference>
<dbReference type="AlphaFoldDB" id="A0A917Q321"/>
<dbReference type="CDD" id="cd00761">
    <property type="entry name" value="Glyco_tranf_GTA_type"/>
    <property type="match status" value="1"/>
</dbReference>
<dbReference type="InterPro" id="IPR029044">
    <property type="entry name" value="Nucleotide-diphossugar_trans"/>
</dbReference>
<accession>A0A917Q321</accession>
<reference evidence="4" key="2">
    <citation type="submission" date="2020-09" db="EMBL/GenBank/DDBJ databases">
        <authorList>
            <person name="Sun Q."/>
            <person name="Ohkuma M."/>
        </authorList>
    </citation>
    <scope>NUCLEOTIDE SEQUENCE</scope>
    <source>
        <strain evidence="4">JCM 30078</strain>
    </source>
</reference>
<evidence type="ECO:0000259" key="3">
    <source>
        <dbReference type="Pfam" id="PF00535"/>
    </source>
</evidence>
<keyword evidence="1" id="KW-0997">Cell inner membrane</keyword>
<protein>
    <recommendedName>
        <fullName evidence="3">Glycosyltransferase 2-like domain-containing protein</fullName>
    </recommendedName>
</protein>
<dbReference type="InterPro" id="IPR050834">
    <property type="entry name" value="Glycosyltransf_2"/>
</dbReference>
<proteinExistence type="predicted"/>
<keyword evidence="1" id="KW-0472">Membrane</keyword>
<evidence type="ECO:0000256" key="1">
    <source>
        <dbReference type="ARBA" id="ARBA00022519"/>
    </source>
</evidence>
<sequence length="326" mass="36562">MNEQLLSVVSSDTPTDSVEESEPDMNTQTAITVIIPAYNYAKTLGRAVRSVLPQLSDQDELIVIDDGSTDETPAVIEKLEQESASRFRAVRKENGGLASVRNMGIQIAANDWLIFLDADDEMADSALIHIREHLGVDTETRMVIGGHCSIEESGRRRIHVPDALPSNPMSRVKAYLLDKTLSISNGACVMHRSIFAQATYPETFRNAEDIPVFAQTLGYFPCSVLPHPLALIYKHADSLRHQFHHAKAGGLALVDEVFSARRLTGDFLKLRSEFYVQRCLSLFRTAYLAGEFEIAKSYYRSALKEDWKVLFKFAYSRKMLRLCLKG</sequence>
<dbReference type="Proteomes" id="UP000635983">
    <property type="component" value="Unassembled WGS sequence"/>
</dbReference>
<dbReference type="PANTHER" id="PTHR43685">
    <property type="entry name" value="GLYCOSYLTRANSFERASE"/>
    <property type="match status" value="1"/>
</dbReference>